<protein>
    <recommendedName>
        <fullName evidence="4">Transcriptional regulator, AbiEi antitoxin, Type IV TA system</fullName>
    </recommendedName>
</protein>
<gene>
    <name evidence="2" type="ORF">ABDK96_13740</name>
</gene>
<name>A0ABV0IKQ6_9MICC</name>
<reference evidence="2 3" key="1">
    <citation type="submission" date="2024-05" db="EMBL/GenBank/DDBJ databases">
        <authorList>
            <person name="Yi C."/>
        </authorList>
    </citation>
    <scope>NUCLEOTIDE SEQUENCE [LARGE SCALE GENOMIC DNA]</scope>
    <source>
        <strain evidence="2 3">XS13</strain>
    </source>
</reference>
<sequence>MTTLAGTATNPPRLENLPPRSLSPARHLIESSVAEGLRTTTAWGLPLRYATADPLAEDRRHVLYRTAARGERIRIRPGVFVDREEWNSSYPRERHLASALATSITAREPPQFCRETALLFYGLPLDEVPEEITRRALSSGASGYRSTAQPEASLWPLLAERRIAVPAGWTALPGVVRQDQEQLIDGRNTCLVEDLRHCLADTLPRLGLDSAVMVADAMLSGLRSTHDGGLCVQAPPWSRDQLAAVSLMCRSQKAARKFTWLAEFADAGAASPGESLSRLRIHELGFEAPVLQHRVRGADGRSLGFLDFWWAGIRVAGEFDGWKKYTDADSYSGVDRDLVFRQEKRRTERIQEEGIRFVRWMWEDLRTPERLATKLAKAGVPRSAVR</sequence>
<evidence type="ECO:0008006" key="4">
    <source>
        <dbReference type="Google" id="ProtNLM"/>
    </source>
</evidence>
<accession>A0ABV0IKQ6</accession>
<feature type="region of interest" description="Disordered" evidence="1">
    <location>
        <begin position="1"/>
        <end position="21"/>
    </location>
</feature>
<proteinExistence type="predicted"/>
<dbReference type="EMBL" id="JBDXMX010000006">
    <property type="protein sequence ID" value="MEO9248743.1"/>
    <property type="molecule type" value="Genomic_DNA"/>
</dbReference>
<organism evidence="2 3">
    <name type="scientific">Citricoccus nitrophenolicus</name>
    <dbReference type="NCBI Taxonomy" id="863575"/>
    <lineage>
        <taxon>Bacteria</taxon>
        <taxon>Bacillati</taxon>
        <taxon>Actinomycetota</taxon>
        <taxon>Actinomycetes</taxon>
        <taxon>Micrococcales</taxon>
        <taxon>Micrococcaceae</taxon>
        <taxon>Citricoccus</taxon>
    </lineage>
</organism>
<keyword evidence="3" id="KW-1185">Reference proteome</keyword>
<dbReference type="RefSeq" id="WP_347921440.1">
    <property type="nucleotide sequence ID" value="NZ_JBDXMX010000006.1"/>
</dbReference>
<evidence type="ECO:0000313" key="2">
    <source>
        <dbReference type="EMBL" id="MEO9248743.1"/>
    </source>
</evidence>
<comment type="caution">
    <text evidence="2">The sequence shown here is derived from an EMBL/GenBank/DDBJ whole genome shotgun (WGS) entry which is preliminary data.</text>
</comment>
<feature type="compositionally biased region" description="Polar residues" evidence="1">
    <location>
        <begin position="1"/>
        <end position="10"/>
    </location>
</feature>
<evidence type="ECO:0000313" key="3">
    <source>
        <dbReference type="Proteomes" id="UP001484097"/>
    </source>
</evidence>
<dbReference type="Proteomes" id="UP001484097">
    <property type="component" value="Unassembled WGS sequence"/>
</dbReference>
<evidence type="ECO:0000256" key="1">
    <source>
        <dbReference type="SAM" id="MobiDB-lite"/>
    </source>
</evidence>